<proteinExistence type="predicted"/>
<dbReference type="PANTHER" id="PTHR10039:SF17">
    <property type="entry name" value="FUNGAL STAND N-TERMINAL GOODBYE DOMAIN-CONTAINING PROTEIN-RELATED"/>
    <property type="match status" value="1"/>
</dbReference>
<dbReference type="InterPro" id="IPR056884">
    <property type="entry name" value="NPHP3-like_N"/>
</dbReference>
<protein>
    <submittedName>
        <fullName evidence="5">Uncharacterized protein</fullName>
    </submittedName>
</protein>
<dbReference type="PROSITE" id="PS50005">
    <property type="entry name" value="TPR"/>
    <property type="match status" value="1"/>
</dbReference>
<feature type="repeat" description="TPR" evidence="2">
    <location>
        <begin position="918"/>
        <end position="951"/>
    </location>
</feature>
<dbReference type="Gene3D" id="3.40.50.300">
    <property type="entry name" value="P-loop containing nucleotide triphosphate hydrolases"/>
    <property type="match status" value="1"/>
</dbReference>
<dbReference type="SUPFAM" id="SSF48452">
    <property type="entry name" value="TPR-like"/>
    <property type="match status" value="1"/>
</dbReference>
<reference evidence="5" key="1">
    <citation type="submission" date="2019-04" db="EMBL/GenBank/DDBJ databases">
        <title>Friends and foes A comparative genomics studyof 23 Aspergillus species from section Flavi.</title>
        <authorList>
            <consortium name="DOE Joint Genome Institute"/>
            <person name="Kjaerbolling I."/>
            <person name="Vesth T."/>
            <person name="Frisvad J.C."/>
            <person name="Nybo J.L."/>
            <person name="Theobald S."/>
            <person name="Kildgaard S."/>
            <person name="Isbrandt T."/>
            <person name="Kuo A."/>
            <person name="Sato A."/>
            <person name="Lyhne E.K."/>
            <person name="Kogle M.E."/>
            <person name="Wiebenga A."/>
            <person name="Kun R.S."/>
            <person name="Lubbers R.J."/>
            <person name="Makela M.R."/>
            <person name="Barry K."/>
            <person name="Chovatia M."/>
            <person name="Clum A."/>
            <person name="Daum C."/>
            <person name="Haridas S."/>
            <person name="He G."/>
            <person name="LaButti K."/>
            <person name="Lipzen A."/>
            <person name="Mondo S."/>
            <person name="Riley R."/>
            <person name="Salamov A."/>
            <person name="Simmons B.A."/>
            <person name="Magnuson J.K."/>
            <person name="Henrissat B."/>
            <person name="Mortensen U.H."/>
            <person name="Larsen T.O."/>
            <person name="Devries R.P."/>
            <person name="Grigoriev I.V."/>
            <person name="Machida M."/>
            <person name="Baker S.E."/>
            <person name="Andersen M.R."/>
        </authorList>
    </citation>
    <scope>NUCLEOTIDE SEQUENCE [LARGE SCALE GENOMIC DNA]</scope>
    <source>
        <strain evidence="5">IBT 14317</strain>
    </source>
</reference>
<dbReference type="PANTHER" id="PTHR10039">
    <property type="entry name" value="AMELOGENIN"/>
    <property type="match status" value="1"/>
</dbReference>
<gene>
    <name evidence="5" type="ORF">BDV23DRAFT_181129</name>
</gene>
<dbReference type="EMBL" id="ML735233">
    <property type="protein sequence ID" value="KAE8392984.1"/>
    <property type="molecule type" value="Genomic_DNA"/>
</dbReference>
<evidence type="ECO:0000259" key="3">
    <source>
        <dbReference type="Pfam" id="PF17109"/>
    </source>
</evidence>
<evidence type="ECO:0000256" key="2">
    <source>
        <dbReference type="PROSITE-ProRule" id="PRU00339"/>
    </source>
</evidence>
<evidence type="ECO:0000259" key="4">
    <source>
        <dbReference type="Pfam" id="PF24883"/>
    </source>
</evidence>
<keyword evidence="2" id="KW-0802">TPR repeat</keyword>
<organism evidence="5">
    <name type="scientific">Petromyces alliaceus</name>
    <name type="common">Aspergillus alliaceus</name>
    <dbReference type="NCBI Taxonomy" id="209559"/>
    <lineage>
        <taxon>Eukaryota</taxon>
        <taxon>Fungi</taxon>
        <taxon>Dikarya</taxon>
        <taxon>Ascomycota</taxon>
        <taxon>Pezizomycotina</taxon>
        <taxon>Eurotiomycetes</taxon>
        <taxon>Eurotiomycetidae</taxon>
        <taxon>Eurotiales</taxon>
        <taxon>Aspergillaceae</taxon>
        <taxon>Aspergillus</taxon>
        <taxon>Aspergillus subgen. Circumdati</taxon>
    </lineage>
</organism>
<dbReference type="Pfam" id="PF13181">
    <property type="entry name" value="TPR_8"/>
    <property type="match status" value="1"/>
</dbReference>
<dbReference type="Proteomes" id="UP000326877">
    <property type="component" value="Unassembled WGS sequence"/>
</dbReference>
<dbReference type="Gene3D" id="1.25.40.10">
    <property type="entry name" value="Tetratricopeptide repeat domain"/>
    <property type="match status" value="1"/>
</dbReference>
<feature type="domain" description="Fungal STAND N-terminal Goodbye" evidence="3">
    <location>
        <begin position="12"/>
        <end position="132"/>
    </location>
</feature>
<feature type="domain" description="Nephrocystin 3-like N-terminal" evidence="4">
    <location>
        <begin position="303"/>
        <end position="473"/>
    </location>
</feature>
<dbReference type="Pfam" id="PF24883">
    <property type="entry name" value="NPHP3_N"/>
    <property type="match status" value="1"/>
</dbReference>
<dbReference type="Pfam" id="PF17109">
    <property type="entry name" value="Goodbye"/>
    <property type="match status" value="1"/>
</dbReference>
<keyword evidence="1" id="KW-0677">Repeat</keyword>
<dbReference type="InterPro" id="IPR011990">
    <property type="entry name" value="TPR-like_helical_dom_sf"/>
</dbReference>
<dbReference type="InterPro" id="IPR031350">
    <property type="entry name" value="Goodbye_dom"/>
</dbReference>
<evidence type="ECO:0000313" key="5">
    <source>
        <dbReference type="EMBL" id="KAE8392984.1"/>
    </source>
</evidence>
<accession>A0A5N7CFP4</accession>
<dbReference type="SUPFAM" id="SSF52540">
    <property type="entry name" value="P-loop containing nucleoside triphosphate hydrolases"/>
    <property type="match status" value="1"/>
</dbReference>
<name>A0A5N7CFP4_PETAA</name>
<dbReference type="OrthoDB" id="448455at2759"/>
<dbReference type="Pfam" id="PF13374">
    <property type="entry name" value="TPR_10"/>
    <property type="match status" value="1"/>
</dbReference>
<dbReference type="InterPro" id="IPR019734">
    <property type="entry name" value="TPR_rpt"/>
</dbReference>
<dbReference type="InterPro" id="IPR027417">
    <property type="entry name" value="P-loop_NTPase"/>
</dbReference>
<evidence type="ECO:0000256" key="1">
    <source>
        <dbReference type="ARBA" id="ARBA00022737"/>
    </source>
</evidence>
<sequence>MAILESQIPAIYERAIKKYQEITDEPLDVQFLAKIQNVEDLTKEIDARNNNFREFREKRGAIYDVLNAAMVPVQLFGDLAAGGASMVFPPSSLVFGAVTYLMGAAKGVSASYDAIQDLMSTLKDFTIRLKAYSREAISEDLSNKLSDILVTLVEIFALSTKTIRRGRLLKFTRNILLGSNDAIQGAMGKLDKLTRVEADLVGAETLTESKRTGRVVDGMSVTVNTTNATVIETGMTVNQMNVRVNEVQEMLGTLLVSVNENKQENSDDREKALQEHVNKILRPSKTDFAQDWYDKINKARIPGTGDWVRDESIFQEWLSKDTPVIFISGNPGAGKSYIVANIISLLRELHPQGVQNTSLTSVGFFFFKDDNPGTRSFHQALRDLALQISRNDPVYLKHLATIEDYERISTLESAWRLLFTGYFIKKFNTDSNVYILLDAVDEALDEERRAFLSLAKDLYDSPDDSRLQLAIIGRPHISDQLVEGLEEEVPTIHVTTLKNSKDINQYIHTSIKKSVVLRRVSAKLRQEIVEKLSAGAEGMFLWVNLMLQELVKKRNESSIRKALDQAPKGLKEMLRHVLLSFSTSSNEEELEFLNEILLWVTCSRQPLTLAEVEAILRLKSPEGDGMIYPEGALRRQFASFFNLDREDGLTTAELQMMSANRSTFDESDDEGEDNDAGEEAFDDVENFTDFDSHKQTTTVTFCHASIGDFFRDQTEGKVSDEESHVPVGVDYLKAKAHVLKTFLRLFTDKDFVKKADDSEHMLRHAAENWVQHLLTTPSTDCCLEDRRDIAKMLLVAFRSEEAITSWLGYRGWVSTEAGTRAVRQWWEDEEVLKLLTPDEREFISSTKDDPITTFKPVVMLCIKKWLMEDVWLVAPVAAVVWSYQSLIKGKEVDFLEIFNPTAEEIIEAAEFGDSEKTALWYRRCAMVLRQLQYLDQALEYFSKAVELEPDKWLIKAGMAITYSMKGEWQKAVDLDKEIVQALSAQIGSNQENLTLKASLHTCLERLGDSFKQLGDSEKWFEAYKKAQATIPYCDNCINVLLEHYGINHNHDATIDLLKELANTPVPGEDFSRLTQSLWDNPEEDTRYFVLAADAALATNNLDFMVESWRTAARAARKASKTVTAAQLDMSLSRIYSEFLHDQEKAVKRWEKIMNTYASSKDETAVGFLRLKASFELAKQFLGDAVEAGIGTPQAEEAGAKLEKLVKQAKLDDKSALWIISSTRAICLGTYYRLSGREEEARALFKPSIKRGIEILSDDDPENDVFGFIDLMNALLAAGDVKNVTAIAYHEVFGKYNVDDLEGTTGNESLDNESSDLVTCDGPCRKELPSLDDYYQCPICLDTGFCPTCVKLLAEGTMGIKKCNPKHVKDFLYVPRRPRNVAAGKMLVDGEEMDFELWKQQLKKEWGI</sequence>